<keyword evidence="2" id="KW-1185">Reference proteome</keyword>
<evidence type="ECO:0000313" key="1">
    <source>
        <dbReference type="EMBL" id="MCP2728820.1"/>
    </source>
</evidence>
<gene>
    <name evidence="1" type="ORF">NJ959_10120</name>
</gene>
<proteinExistence type="predicted"/>
<reference evidence="1" key="1">
    <citation type="submission" date="2022-06" db="EMBL/GenBank/DDBJ databases">
        <title>New cyanobacteria of genus Symplocastrum in benthos of Lake Baikal.</title>
        <authorList>
            <person name="Sorokovikova E."/>
            <person name="Tikhonova I."/>
            <person name="Krasnopeev A."/>
            <person name="Evseev P."/>
            <person name="Gladkikh A."/>
            <person name="Belykh O."/>
        </authorList>
    </citation>
    <scope>NUCLEOTIDE SEQUENCE</scope>
    <source>
        <strain evidence="1">BBK-W-15</strain>
    </source>
</reference>
<dbReference type="Pfam" id="PF15956">
    <property type="entry name" value="DUF4760"/>
    <property type="match status" value="1"/>
</dbReference>
<organism evidence="1 2">
    <name type="scientific">Limnofasciculus baicalensis BBK-W-15</name>
    <dbReference type="NCBI Taxonomy" id="2699891"/>
    <lineage>
        <taxon>Bacteria</taxon>
        <taxon>Bacillati</taxon>
        <taxon>Cyanobacteriota</taxon>
        <taxon>Cyanophyceae</taxon>
        <taxon>Coleofasciculales</taxon>
        <taxon>Coleofasciculaceae</taxon>
        <taxon>Limnofasciculus</taxon>
        <taxon>Limnofasciculus baicalensis</taxon>
    </lineage>
</organism>
<comment type="caution">
    <text evidence="1">The sequence shown here is derived from an EMBL/GenBank/DDBJ whole genome shotgun (WGS) entry which is preliminary data.</text>
</comment>
<dbReference type="InterPro" id="IPR031876">
    <property type="entry name" value="DUF4760"/>
</dbReference>
<protein>
    <submittedName>
        <fullName evidence="1">DUF4760 domain-containing protein</fullName>
    </submittedName>
</protein>
<dbReference type="Proteomes" id="UP001204953">
    <property type="component" value="Unassembled WGS sequence"/>
</dbReference>
<dbReference type="EMBL" id="JAMZMM010000076">
    <property type="protein sequence ID" value="MCP2728820.1"/>
    <property type="molecule type" value="Genomic_DNA"/>
</dbReference>
<accession>A0AAE3KLS0</accession>
<name>A0AAE3KLS0_9CYAN</name>
<sequence length="168" mass="19993">MNFVVATLSASATITGTFYVGKSIRQSAESQELDRKLSLESQKIDRTLLYIQRWNDSHYSSFKKLAYQIHLLIKDQHQNQKGRIVREEIEKNPDLRMEVTEVLNFLEEMALCIKRDIIKEDLAVDFYRSIVLQYCDIFGVWIAQLRNEKEEHRLYQQLTDLYGKWKDR</sequence>
<evidence type="ECO:0000313" key="2">
    <source>
        <dbReference type="Proteomes" id="UP001204953"/>
    </source>
</evidence>
<dbReference type="AlphaFoldDB" id="A0AAE3KLS0"/>